<accession>A0A165LTX9</accession>
<dbReference type="STRING" id="1314781.A0A165LTX9"/>
<proteinExistence type="predicted"/>
<dbReference type="EMBL" id="KV425920">
    <property type="protein sequence ID" value="KZV98316.1"/>
    <property type="molecule type" value="Genomic_DNA"/>
</dbReference>
<protein>
    <submittedName>
        <fullName evidence="1">Uncharacterized protein</fullName>
    </submittedName>
</protein>
<evidence type="ECO:0000313" key="1">
    <source>
        <dbReference type="EMBL" id="KZV98316.1"/>
    </source>
</evidence>
<dbReference type="InParanoid" id="A0A165LTX9"/>
<evidence type="ECO:0000313" key="2">
    <source>
        <dbReference type="Proteomes" id="UP000077266"/>
    </source>
</evidence>
<gene>
    <name evidence="1" type="ORF">EXIGLDRAFT_313494</name>
</gene>
<keyword evidence="2" id="KW-1185">Reference proteome</keyword>
<reference evidence="1 2" key="1">
    <citation type="journal article" date="2016" name="Mol. Biol. Evol.">
        <title>Comparative Genomics of Early-Diverging Mushroom-Forming Fungi Provides Insights into the Origins of Lignocellulose Decay Capabilities.</title>
        <authorList>
            <person name="Nagy L.G."/>
            <person name="Riley R."/>
            <person name="Tritt A."/>
            <person name="Adam C."/>
            <person name="Daum C."/>
            <person name="Floudas D."/>
            <person name="Sun H."/>
            <person name="Yadav J.S."/>
            <person name="Pangilinan J."/>
            <person name="Larsson K.H."/>
            <person name="Matsuura K."/>
            <person name="Barry K."/>
            <person name="Labutti K."/>
            <person name="Kuo R."/>
            <person name="Ohm R.A."/>
            <person name="Bhattacharya S.S."/>
            <person name="Shirouzu T."/>
            <person name="Yoshinaga Y."/>
            <person name="Martin F.M."/>
            <person name="Grigoriev I.V."/>
            <person name="Hibbett D.S."/>
        </authorList>
    </citation>
    <scope>NUCLEOTIDE SEQUENCE [LARGE SCALE GENOMIC DNA]</scope>
    <source>
        <strain evidence="1 2">HHB12029</strain>
    </source>
</reference>
<sequence length="79" mass="8972">MLFHNSPRLERAIKAGLEDVTYRGNDLEFVVAARGWAQCVAHGSFDLYELWFGETTKFFEPRFEETASLGGRMITEGTP</sequence>
<dbReference type="OrthoDB" id="5399569at2759"/>
<dbReference type="Proteomes" id="UP000077266">
    <property type="component" value="Unassembled WGS sequence"/>
</dbReference>
<name>A0A165LTX9_EXIGL</name>
<organism evidence="1 2">
    <name type="scientific">Exidia glandulosa HHB12029</name>
    <dbReference type="NCBI Taxonomy" id="1314781"/>
    <lineage>
        <taxon>Eukaryota</taxon>
        <taxon>Fungi</taxon>
        <taxon>Dikarya</taxon>
        <taxon>Basidiomycota</taxon>
        <taxon>Agaricomycotina</taxon>
        <taxon>Agaricomycetes</taxon>
        <taxon>Auriculariales</taxon>
        <taxon>Exidiaceae</taxon>
        <taxon>Exidia</taxon>
    </lineage>
</organism>
<dbReference type="AlphaFoldDB" id="A0A165LTX9"/>